<feature type="domain" description="Ig-like" evidence="8">
    <location>
        <begin position="312"/>
        <end position="365"/>
    </location>
</feature>
<dbReference type="PROSITE" id="PS50011">
    <property type="entry name" value="PROTEIN_KINASE_DOM"/>
    <property type="match status" value="1"/>
</dbReference>
<dbReference type="PANTHER" id="PTHR24345:SF91">
    <property type="entry name" value="SERINE_THREONINE-PROTEIN KINASE PLK4"/>
    <property type="match status" value="1"/>
</dbReference>
<dbReference type="InterPro" id="IPR000719">
    <property type="entry name" value="Prot_kinase_dom"/>
</dbReference>
<keyword evidence="1" id="KW-0723">Serine/threonine-protein kinase</keyword>
<keyword evidence="10" id="KW-1185">Reference proteome</keyword>
<dbReference type="InterPro" id="IPR008266">
    <property type="entry name" value="Tyr_kinase_AS"/>
</dbReference>
<evidence type="ECO:0000313" key="10">
    <source>
        <dbReference type="Proteomes" id="UP000198406"/>
    </source>
</evidence>
<dbReference type="SUPFAM" id="SSF56112">
    <property type="entry name" value="Protein kinase-like (PK-like)"/>
    <property type="match status" value="1"/>
</dbReference>
<feature type="domain" description="Protein kinase" evidence="7">
    <location>
        <begin position="80"/>
        <end position="408"/>
    </location>
</feature>
<reference evidence="9 10" key="1">
    <citation type="journal article" date="2015" name="Plant Cell">
        <title>Oil accumulation by the oleaginous diatom Fistulifera solaris as revealed by the genome and transcriptome.</title>
        <authorList>
            <person name="Tanaka T."/>
            <person name="Maeda Y."/>
            <person name="Veluchamy A."/>
            <person name="Tanaka M."/>
            <person name="Abida H."/>
            <person name="Marechal E."/>
            <person name="Bowler C."/>
            <person name="Muto M."/>
            <person name="Sunaga Y."/>
            <person name="Tanaka M."/>
            <person name="Yoshino T."/>
            <person name="Taniguchi T."/>
            <person name="Fukuda Y."/>
            <person name="Nemoto M."/>
            <person name="Matsumoto M."/>
            <person name="Wong P.S."/>
            <person name="Aburatani S."/>
            <person name="Fujibuchi W."/>
        </authorList>
    </citation>
    <scope>NUCLEOTIDE SEQUENCE [LARGE SCALE GENOMIC DNA]</scope>
    <source>
        <strain evidence="9 10">JPCC DA0580</strain>
    </source>
</reference>
<dbReference type="Proteomes" id="UP000198406">
    <property type="component" value="Unassembled WGS sequence"/>
</dbReference>
<feature type="region of interest" description="Disordered" evidence="6">
    <location>
        <begin position="100"/>
        <end position="120"/>
    </location>
</feature>
<feature type="compositionally biased region" description="Acidic residues" evidence="6">
    <location>
        <begin position="104"/>
        <end position="120"/>
    </location>
</feature>
<evidence type="ECO:0000259" key="7">
    <source>
        <dbReference type="PROSITE" id="PS50011"/>
    </source>
</evidence>
<dbReference type="Gene3D" id="1.10.510.10">
    <property type="entry name" value="Transferase(Phosphotransferase) domain 1"/>
    <property type="match status" value="1"/>
</dbReference>
<dbReference type="PANTHER" id="PTHR24345">
    <property type="entry name" value="SERINE/THREONINE-PROTEIN KINASE PLK"/>
    <property type="match status" value="1"/>
</dbReference>
<dbReference type="InParanoid" id="A0A1Z5KBF1"/>
<keyword evidence="5" id="KW-0067">ATP-binding</keyword>
<evidence type="ECO:0000256" key="5">
    <source>
        <dbReference type="ARBA" id="ARBA00022840"/>
    </source>
</evidence>
<name>A0A1Z5KBF1_FISSO</name>
<evidence type="ECO:0000256" key="6">
    <source>
        <dbReference type="SAM" id="MobiDB-lite"/>
    </source>
</evidence>
<dbReference type="PROSITE" id="PS00109">
    <property type="entry name" value="PROTEIN_KINASE_TYR"/>
    <property type="match status" value="1"/>
</dbReference>
<keyword evidence="2" id="KW-0808">Transferase</keyword>
<keyword evidence="3" id="KW-0547">Nucleotide-binding</keyword>
<dbReference type="EMBL" id="BDSP01000203">
    <property type="protein sequence ID" value="GAX23577.1"/>
    <property type="molecule type" value="Genomic_DNA"/>
</dbReference>
<dbReference type="Pfam" id="PF00069">
    <property type="entry name" value="Pkinase"/>
    <property type="match status" value="1"/>
</dbReference>
<evidence type="ECO:0008006" key="11">
    <source>
        <dbReference type="Google" id="ProtNLM"/>
    </source>
</evidence>
<keyword evidence="4" id="KW-0418">Kinase</keyword>
<dbReference type="GO" id="GO:0004674">
    <property type="term" value="F:protein serine/threonine kinase activity"/>
    <property type="evidence" value="ECO:0007669"/>
    <property type="project" value="UniProtKB-KW"/>
</dbReference>
<protein>
    <recommendedName>
        <fullName evidence="11">Protein kinase domain-containing protein</fullName>
    </recommendedName>
</protein>
<accession>A0A1Z5KBF1</accession>
<dbReference type="PROSITE" id="PS50835">
    <property type="entry name" value="IG_LIKE"/>
    <property type="match status" value="1"/>
</dbReference>
<dbReference type="GO" id="GO:0005634">
    <property type="term" value="C:nucleus"/>
    <property type="evidence" value="ECO:0007669"/>
    <property type="project" value="TreeGrafter"/>
</dbReference>
<evidence type="ECO:0000256" key="4">
    <source>
        <dbReference type="ARBA" id="ARBA00022777"/>
    </source>
</evidence>
<evidence type="ECO:0000256" key="2">
    <source>
        <dbReference type="ARBA" id="ARBA00022679"/>
    </source>
</evidence>
<evidence type="ECO:0000259" key="8">
    <source>
        <dbReference type="PROSITE" id="PS50835"/>
    </source>
</evidence>
<evidence type="ECO:0000256" key="1">
    <source>
        <dbReference type="ARBA" id="ARBA00022527"/>
    </source>
</evidence>
<proteinExistence type="predicted"/>
<sequence length="426" mass="48445">MEGRPMDTLGPPSDPIPFPQAKYYYGKRANVLVYNPRTGQHDIVRNVLFRDYSRTTLGGEEGDDGDHQVKEAYWKVAHKSPIKTIMGHVEICRVLKRCSKDDGESQSDDDDNDDSSYGDDDDVVFQWTERLVAVKVNYCQRMEQLRNRHAEDPLKEIAAMQLIGDEHPHVLGCEVVLFDGKNLNVVLRYCDSGDLFQLLQDVQSSRAELPGEQPPGLSEGETRYWFRQIISGLQHLHSVGICHRDLSPENVMIDKKGTLIIDMGMCLRVPYQIADGADRTMDILEATALAHVSKNTPQRCLFKPQGACGKLPYMSPEIFRNRDSFDGEAADLWTAGTILFCMVTGNRSYQRPHASDPQFYWMTQGLSQLLSDWGVRLSPEGEHLLKNLLQVDPRLRLTLKEVLHHPWFLFPDEPPTRGDEPMFDIS</sequence>
<dbReference type="OrthoDB" id="541276at2759"/>
<dbReference type="InterPro" id="IPR007110">
    <property type="entry name" value="Ig-like_dom"/>
</dbReference>
<evidence type="ECO:0000313" key="9">
    <source>
        <dbReference type="EMBL" id="GAX23577.1"/>
    </source>
</evidence>
<comment type="caution">
    <text evidence="9">The sequence shown here is derived from an EMBL/GenBank/DDBJ whole genome shotgun (WGS) entry which is preliminary data.</text>
</comment>
<organism evidence="9 10">
    <name type="scientific">Fistulifera solaris</name>
    <name type="common">Oleaginous diatom</name>
    <dbReference type="NCBI Taxonomy" id="1519565"/>
    <lineage>
        <taxon>Eukaryota</taxon>
        <taxon>Sar</taxon>
        <taxon>Stramenopiles</taxon>
        <taxon>Ochrophyta</taxon>
        <taxon>Bacillariophyta</taxon>
        <taxon>Bacillariophyceae</taxon>
        <taxon>Bacillariophycidae</taxon>
        <taxon>Naviculales</taxon>
        <taxon>Naviculaceae</taxon>
        <taxon>Fistulifera</taxon>
    </lineage>
</organism>
<dbReference type="AlphaFoldDB" id="A0A1Z5KBF1"/>
<dbReference type="GO" id="GO:0005524">
    <property type="term" value="F:ATP binding"/>
    <property type="evidence" value="ECO:0007669"/>
    <property type="project" value="UniProtKB-KW"/>
</dbReference>
<evidence type="ECO:0000256" key="3">
    <source>
        <dbReference type="ARBA" id="ARBA00022741"/>
    </source>
</evidence>
<gene>
    <name evidence="9" type="ORF">FisN_12Hh142</name>
</gene>
<dbReference type="InterPro" id="IPR011009">
    <property type="entry name" value="Kinase-like_dom_sf"/>
</dbReference>